<evidence type="ECO:0000256" key="2">
    <source>
        <dbReference type="ARBA" id="ARBA00005811"/>
    </source>
</evidence>
<dbReference type="OrthoDB" id="9789920at2"/>
<evidence type="ECO:0008006" key="10">
    <source>
        <dbReference type="Google" id="ProtNLM"/>
    </source>
</evidence>
<protein>
    <recommendedName>
        <fullName evidence="10">Biopolymer transporter ExbD</fullName>
    </recommendedName>
</protein>
<evidence type="ECO:0000313" key="8">
    <source>
        <dbReference type="EMBL" id="APZ95257.1"/>
    </source>
</evidence>
<dbReference type="RefSeq" id="WP_077026445.1">
    <property type="nucleotide sequence ID" value="NZ_CP017641.1"/>
</dbReference>
<dbReference type="KEGG" id="fmr:Fuma_04913"/>
<evidence type="ECO:0000256" key="5">
    <source>
        <dbReference type="ARBA" id="ARBA00022989"/>
    </source>
</evidence>
<accession>A0A1P8WMK2</accession>
<dbReference type="Proteomes" id="UP000187735">
    <property type="component" value="Chromosome"/>
</dbReference>
<sequence>MKIRNRSGEGEKIETQMAPMIDVVFQLLIFFMLTLKIVEPEGNFDINMPLGKPQQSTVTDADLPPLKVRLIAGADGQLADLQFNQQSLGQGPAAFALLNDQVLKAVNSLKAAGPENLDKQEVEIDPDFNLDYRHIISAISNCSGKMVDGKMIRYISRIKFAPIREQN</sequence>
<organism evidence="8 9">
    <name type="scientific">Fuerstiella marisgermanici</name>
    <dbReference type="NCBI Taxonomy" id="1891926"/>
    <lineage>
        <taxon>Bacteria</taxon>
        <taxon>Pseudomonadati</taxon>
        <taxon>Planctomycetota</taxon>
        <taxon>Planctomycetia</taxon>
        <taxon>Planctomycetales</taxon>
        <taxon>Planctomycetaceae</taxon>
        <taxon>Fuerstiella</taxon>
    </lineage>
</organism>
<reference evidence="8 9" key="1">
    <citation type="journal article" date="2016" name="Front. Microbiol.">
        <title>Fuerstia marisgermanicae gen. nov., sp. nov., an Unusual Member of the Phylum Planctomycetes from the German Wadden Sea.</title>
        <authorList>
            <person name="Kohn T."/>
            <person name="Heuer A."/>
            <person name="Jogler M."/>
            <person name="Vollmers J."/>
            <person name="Boedeker C."/>
            <person name="Bunk B."/>
            <person name="Rast P."/>
            <person name="Borchert D."/>
            <person name="Glockner I."/>
            <person name="Freese H.M."/>
            <person name="Klenk H.P."/>
            <person name="Overmann J."/>
            <person name="Kaster A.K."/>
            <person name="Rohde M."/>
            <person name="Wiegand S."/>
            <person name="Jogler C."/>
        </authorList>
    </citation>
    <scope>NUCLEOTIDE SEQUENCE [LARGE SCALE GENOMIC DNA]</scope>
    <source>
        <strain evidence="8 9">NH11</strain>
    </source>
</reference>
<dbReference type="GO" id="GO:0022857">
    <property type="term" value="F:transmembrane transporter activity"/>
    <property type="evidence" value="ECO:0007669"/>
    <property type="project" value="InterPro"/>
</dbReference>
<keyword evidence="6" id="KW-0472">Membrane</keyword>
<comment type="similarity">
    <text evidence="2 7">Belongs to the ExbD/TolR family.</text>
</comment>
<dbReference type="EMBL" id="CP017641">
    <property type="protein sequence ID" value="APZ95257.1"/>
    <property type="molecule type" value="Genomic_DNA"/>
</dbReference>
<proteinExistence type="inferred from homology"/>
<keyword evidence="9" id="KW-1185">Reference proteome</keyword>
<dbReference type="STRING" id="1891926.Fuma_04913"/>
<name>A0A1P8WMK2_9PLAN</name>
<gene>
    <name evidence="8" type="ORF">Fuma_04913</name>
</gene>
<dbReference type="PANTHER" id="PTHR30558:SF3">
    <property type="entry name" value="BIOPOLYMER TRANSPORT PROTEIN EXBD-RELATED"/>
    <property type="match status" value="1"/>
</dbReference>
<keyword evidence="3" id="KW-1003">Cell membrane</keyword>
<dbReference type="Pfam" id="PF02472">
    <property type="entry name" value="ExbD"/>
    <property type="match status" value="1"/>
</dbReference>
<dbReference type="GO" id="GO:0005886">
    <property type="term" value="C:plasma membrane"/>
    <property type="evidence" value="ECO:0007669"/>
    <property type="project" value="UniProtKB-SubCell"/>
</dbReference>
<evidence type="ECO:0000256" key="7">
    <source>
        <dbReference type="RuleBase" id="RU003879"/>
    </source>
</evidence>
<evidence type="ECO:0000256" key="1">
    <source>
        <dbReference type="ARBA" id="ARBA00004162"/>
    </source>
</evidence>
<comment type="subcellular location">
    <subcellularLocation>
        <location evidence="1">Cell membrane</location>
        <topology evidence="1">Single-pass membrane protein</topology>
    </subcellularLocation>
    <subcellularLocation>
        <location evidence="7">Cell membrane</location>
        <topology evidence="7">Single-pass type II membrane protein</topology>
    </subcellularLocation>
</comment>
<dbReference type="InterPro" id="IPR003400">
    <property type="entry name" value="ExbD"/>
</dbReference>
<dbReference type="PANTHER" id="PTHR30558">
    <property type="entry name" value="EXBD MEMBRANE COMPONENT OF PMF-DRIVEN MACROMOLECULE IMPORT SYSTEM"/>
    <property type="match status" value="1"/>
</dbReference>
<keyword evidence="7" id="KW-0653">Protein transport</keyword>
<evidence type="ECO:0000256" key="3">
    <source>
        <dbReference type="ARBA" id="ARBA00022475"/>
    </source>
</evidence>
<keyword evidence="7" id="KW-0813">Transport</keyword>
<dbReference type="GO" id="GO:0015031">
    <property type="term" value="P:protein transport"/>
    <property type="evidence" value="ECO:0007669"/>
    <property type="project" value="UniProtKB-KW"/>
</dbReference>
<keyword evidence="4 7" id="KW-0812">Transmembrane</keyword>
<evidence type="ECO:0000256" key="6">
    <source>
        <dbReference type="ARBA" id="ARBA00023136"/>
    </source>
</evidence>
<dbReference type="AlphaFoldDB" id="A0A1P8WMK2"/>
<evidence type="ECO:0000256" key="4">
    <source>
        <dbReference type="ARBA" id="ARBA00022692"/>
    </source>
</evidence>
<keyword evidence="5" id="KW-1133">Transmembrane helix</keyword>
<evidence type="ECO:0000313" key="9">
    <source>
        <dbReference type="Proteomes" id="UP000187735"/>
    </source>
</evidence>